<dbReference type="InterPro" id="IPR011356">
    <property type="entry name" value="Leucine_aapep/pepB"/>
</dbReference>
<dbReference type="InterPro" id="IPR000819">
    <property type="entry name" value="Peptidase_M17_C"/>
</dbReference>
<dbReference type="GO" id="GO:0070006">
    <property type="term" value="F:metalloaminopeptidase activity"/>
    <property type="evidence" value="ECO:0007669"/>
    <property type="project" value="InterPro"/>
</dbReference>
<dbReference type="AlphaFoldDB" id="A0A1H7M5F3"/>
<dbReference type="RefSeq" id="WP_093004634.1">
    <property type="nucleotide sequence ID" value="NZ_FNZZ01000002.1"/>
</dbReference>
<evidence type="ECO:0000313" key="7">
    <source>
        <dbReference type="EMBL" id="SEL06339.1"/>
    </source>
</evidence>
<dbReference type="GO" id="GO:0030145">
    <property type="term" value="F:manganese ion binding"/>
    <property type="evidence" value="ECO:0007669"/>
    <property type="project" value="InterPro"/>
</dbReference>
<dbReference type="Pfam" id="PF00883">
    <property type="entry name" value="Peptidase_M17"/>
    <property type="match status" value="1"/>
</dbReference>
<dbReference type="PANTHER" id="PTHR11963">
    <property type="entry name" value="LEUCINE AMINOPEPTIDASE-RELATED"/>
    <property type="match status" value="1"/>
</dbReference>
<sequence>MTKWLSLSIAPDIDHDADVVFACGDGALIGASACIERAEEARRAARFEALPGSWLDVIGEFGEARIVIVSVETAQAPRDRWLAAGGRLVDAMRALRISAVRLPKGEHLGDPSAIKWLFLGALLHGYRLHQERAAVEGAFRPTSLVITGDDQAAADEAIRVATAINRARAWTEQPANLLTPAVFAQEAASALERYGVTVTTLGAAELEQIGMGGLLAVGRSSEHEPKLVVAEWRGASERTGWDAALVGKGVTFDGGGLNIKTRPIIEKMKFDMGGAAAVLGALELAASRKAPVNVVAIVPMAENVIDGRAMRPGDVIRMMSGLTVEIGNTDAEGRLLLADGVTYAINHYQPRNVVDVATLTGMITGVLHEEYAGLYASDDGLADALLHAGNATSELLWRMPLVATQDYLVESSVADLANVGASGFLGLGYGSPAAGAKFIERFARGTAWAHIDIAGTAWATRRTPRSQPGATGYGVALLDAWLDGLGHRHAD</sequence>
<accession>A0A1H7M5F3</accession>
<evidence type="ECO:0000256" key="4">
    <source>
        <dbReference type="ARBA" id="ARBA00022801"/>
    </source>
</evidence>
<proteinExistence type="inferred from homology"/>
<keyword evidence="2 7" id="KW-0031">Aminopeptidase</keyword>
<dbReference type="STRING" id="1855283.SAMN05216382_1386"/>
<evidence type="ECO:0000256" key="2">
    <source>
        <dbReference type="ARBA" id="ARBA00022438"/>
    </source>
</evidence>
<dbReference type="PROSITE" id="PS00631">
    <property type="entry name" value="CYTOSOL_AP"/>
    <property type="match status" value="1"/>
</dbReference>
<evidence type="ECO:0000256" key="1">
    <source>
        <dbReference type="ARBA" id="ARBA00009528"/>
    </source>
</evidence>
<name>A0A1H7M5F3_9SPHN</name>
<keyword evidence="4" id="KW-0378">Hydrolase</keyword>
<protein>
    <submittedName>
        <fullName evidence="7">Leucyl aminopeptidase</fullName>
    </submittedName>
</protein>
<dbReference type="GO" id="GO:0006508">
    <property type="term" value="P:proteolysis"/>
    <property type="evidence" value="ECO:0007669"/>
    <property type="project" value="UniProtKB-KW"/>
</dbReference>
<feature type="domain" description="Cytosol aminopeptidase" evidence="6">
    <location>
        <begin position="328"/>
        <end position="335"/>
    </location>
</feature>
<reference evidence="8" key="1">
    <citation type="submission" date="2016-10" db="EMBL/GenBank/DDBJ databases">
        <authorList>
            <person name="Varghese N."/>
            <person name="Submissions S."/>
        </authorList>
    </citation>
    <scope>NUCLEOTIDE SEQUENCE [LARGE SCALE GENOMIC DNA]</scope>
    <source>
        <strain evidence="8">JS21-1</strain>
    </source>
</reference>
<keyword evidence="8" id="KW-1185">Reference proteome</keyword>
<evidence type="ECO:0000256" key="5">
    <source>
        <dbReference type="ARBA" id="ARBA00023211"/>
    </source>
</evidence>
<evidence type="ECO:0000256" key="3">
    <source>
        <dbReference type="ARBA" id="ARBA00022670"/>
    </source>
</evidence>
<dbReference type="Proteomes" id="UP000199214">
    <property type="component" value="Unassembled WGS sequence"/>
</dbReference>
<dbReference type="CDD" id="cd00433">
    <property type="entry name" value="Peptidase_M17"/>
    <property type="match status" value="1"/>
</dbReference>
<evidence type="ECO:0000313" key="8">
    <source>
        <dbReference type="Proteomes" id="UP000199214"/>
    </source>
</evidence>
<dbReference type="OrthoDB" id="9809354at2"/>
<comment type="similarity">
    <text evidence="1">Belongs to the peptidase M17 family.</text>
</comment>
<dbReference type="PANTHER" id="PTHR11963:SF23">
    <property type="entry name" value="CYTOSOL AMINOPEPTIDASE"/>
    <property type="match status" value="1"/>
</dbReference>
<dbReference type="GO" id="GO:0005737">
    <property type="term" value="C:cytoplasm"/>
    <property type="evidence" value="ECO:0007669"/>
    <property type="project" value="InterPro"/>
</dbReference>
<gene>
    <name evidence="7" type="ORF">SAMN05216382_1386</name>
</gene>
<dbReference type="SUPFAM" id="SSF53187">
    <property type="entry name" value="Zn-dependent exopeptidases"/>
    <property type="match status" value="1"/>
</dbReference>
<keyword evidence="3" id="KW-0645">Protease</keyword>
<dbReference type="EMBL" id="FNZZ01000002">
    <property type="protein sequence ID" value="SEL06339.1"/>
    <property type="molecule type" value="Genomic_DNA"/>
</dbReference>
<evidence type="ECO:0000259" key="6">
    <source>
        <dbReference type="PROSITE" id="PS00631"/>
    </source>
</evidence>
<dbReference type="PRINTS" id="PR00481">
    <property type="entry name" value="LAMNOPPTDASE"/>
</dbReference>
<dbReference type="Gene3D" id="3.40.630.10">
    <property type="entry name" value="Zn peptidases"/>
    <property type="match status" value="1"/>
</dbReference>
<organism evidence="7 8">
    <name type="scientific">Sphingomonas palmae</name>
    <dbReference type="NCBI Taxonomy" id="1855283"/>
    <lineage>
        <taxon>Bacteria</taxon>
        <taxon>Pseudomonadati</taxon>
        <taxon>Pseudomonadota</taxon>
        <taxon>Alphaproteobacteria</taxon>
        <taxon>Sphingomonadales</taxon>
        <taxon>Sphingomonadaceae</taxon>
        <taxon>Sphingomonas</taxon>
    </lineage>
</organism>
<keyword evidence="5" id="KW-0464">Manganese</keyword>